<reference evidence="3 4" key="3">
    <citation type="journal article" date="2011" name="Nat. Chem. Biol.">
        <title>Reveromycin A biosynthesis uses RevG and RevJ for stereospecific spiroacetal formation.</title>
        <authorList>
            <person name="Takahashi S."/>
            <person name="Toyoda A."/>
            <person name="Sekiyama Y."/>
            <person name="Takagi H."/>
            <person name="Nogawa T."/>
            <person name="Uramoto M."/>
            <person name="Suzuki R."/>
            <person name="Koshino H."/>
            <person name="Kumano T."/>
            <person name="Panthee S."/>
            <person name="Dairi T."/>
            <person name="Ishikawa J."/>
            <person name="Ikeda H."/>
            <person name="Sakaki Y."/>
            <person name="Osada H."/>
        </authorList>
    </citation>
    <scope>NUCLEOTIDE SEQUENCE [LARGE SCALE GENOMIC DNA]</scope>
    <source>
        <strain evidence="3 4">SN-593</strain>
    </source>
</reference>
<accession>A0A7U3VQ82</accession>
<feature type="compositionally biased region" description="Low complexity" evidence="1">
    <location>
        <begin position="24"/>
        <end position="36"/>
    </location>
</feature>
<dbReference type="AlphaFoldDB" id="A0A7U3VQ82"/>
<feature type="region of interest" description="Disordered" evidence="1">
    <location>
        <begin position="24"/>
        <end position="64"/>
    </location>
</feature>
<name>A0A7U3VQ82_9ACTN</name>
<reference evidence="3 4" key="4">
    <citation type="journal article" date="2020" name="Sci. Rep.">
        <title>beta-carboline chemical signals induce reveromycin production through a LuxR family regulator in Streptomyces sp. SN-593.</title>
        <authorList>
            <person name="Panthee S."/>
            <person name="Kito N."/>
            <person name="Hayashi T."/>
            <person name="Shimizu T."/>
            <person name="Ishikawa J."/>
            <person name="Hamamoto H."/>
            <person name="Osada H."/>
            <person name="Takahashi S."/>
        </authorList>
    </citation>
    <scope>NUCLEOTIDE SEQUENCE [LARGE SCALE GENOMIC DNA]</scope>
    <source>
        <strain evidence="3 4">SN-593</strain>
    </source>
</reference>
<reference evidence="3 4" key="1">
    <citation type="journal article" date="2010" name="J. Bacteriol.">
        <title>Biochemical characterization of a novel indole prenyltransferase from Streptomyces sp. SN-593.</title>
        <authorList>
            <person name="Takahashi S."/>
            <person name="Takagi H."/>
            <person name="Toyoda A."/>
            <person name="Uramoto M."/>
            <person name="Nogawa T."/>
            <person name="Ueki M."/>
            <person name="Sakaki Y."/>
            <person name="Osada H."/>
        </authorList>
    </citation>
    <scope>NUCLEOTIDE SEQUENCE [LARGE SCALE GENOMIC DNA]</scope>
    <source>
        <strain evidence="3 4">SN-593</strain>
    </source>
</reference>
<feature type="chain" id="PRO_5039454128" description="Serine/threonine protein kinase" evidence="2">
    <location>
        <begin position="20"/>
        <end position="217"/>
    </location>
</feature>
<feature type="region of interest" description="Disordered" evidence="1">
    <location>
        <begin position="78"/>
        <end position="99"/>
    </location>
</feature>
<dbReference type="KEGG" id="arev:RVR_6147"/>
<evidence type="ECO:0000256" key="1">
    <source>
        <dbReference type="SAM" id="MobiDB-lite"/>
    </source>
</evidence>
<keyword evidence="2" id="KW-0732">Signal</keyword>
<keyword evidence="4" id="KW-1185">Reference proteome</keyword>
<gene>
    <name evidence="3" type="ORF">RVR_6147</name>
</gene>
<evidence type="ECO:0000313" key="3">
    <source>
        <dbReference type="EMBL" id="BBA99500.1"/>
    </source>
</evidence>
<evidence type="ECO:0000313" key="4">
    <source>
        <dbReference type="Proteomes" id="UP000595703"/>
    </source>
</evidence>
<organism evidence="3 4">
    <name type="scientific">Actinacidiphila reveromycinica</name>
    <dbReference type="NCBI Taxonomy" id="659352"/>
    <lineage>
        <taxon>Bacteria</taxon>
        <taxon>Bacillati</taxon>
        <taxon>Actinomycetota</taxon>
        <taxon>Actinomycetes</taxon>
        <taxon>Kitasatosporales</taxon>
        <taxon>Streptomycetaceae</taxon>
        <taxon>Actinacidiphila</taxon>
    </lineage>
</organism>
<proteinExistence type="predicted"/>
<feature type="signal peptide" evidence="2">
    <location>
        <begin position="1"/>
        <end position="19"/>
    </location>
</feature>
<dbReference type="EMBL" id="AP018365">
    <property type="protein sequence ID" value="BBA99500.1"/>
    <property type="molecule type" value="Genomic_DNA"/>
</dbReference>
<evidence type="ECO:0008006" key="5">
    <source>
        <dbReference type="Google" id="ProtNLM"/>
    </source>
</evidence>
<evidence type="ECO:0000256" key="2">
    <source>
        <dbReference type="SAM" id="SignalP"/>
    </source>
</evidence>
<protein>
    <recommendedName>
        <fullName evidence="5">Serine/threonine protein kinase</fullName>
    </recommendedName>
</protein>
<reference evidence="3 4" key="2">
    <citation type="journal article" date="2011" name="J. Antibiot.">
        <title>Furaquinocins I and J: novel polyketide isoprenoid hybrid compounds from Streptomyces reveromyceticus SN-593.</title>
        <authorList>
            <person name="Panthee S."/>
            <person name="Takahashi S."/>
            <person name="Takagi H."/>
            <person name="Nogawa T."/>
            <person name="Oowada E."/>
            <person name="Uramoto M."/>
            <person name="Osada H."/>
        </authorList>
    </citation>
    <scope>NUCLEOTIDE SEQUENCE [LARGE SCALE GENOMIC DNA]</scope>
    <source>
        <strain evidence="3 4">SN-593</strain>
    </source>
</reference>
<feature type="compositionally biased region" description="Gly residues" evidence="1">
    <location>
        <begin position="55"/>
        <end position="64"/>
    </location>
</feature>
<dbReference type="Proteomes" id="UP000595703">
    <property type="component" value="Chromosome"/>
</dbReference>
<sequence length="217" mass="21215">MGTAAVLTAAAVAGGTALAGTAAATAPRGTGTPGPAELRSALLTPSDTGMNGAQSTGGGSGVAGDGVSGCPALVKVLKAPPGPGTQEADFTGGRSGPLLSEQLTAGSSASGAAAYARDKAALTTCRDLTLTSDGTELALKLTPIRFGDGRTAATRMDGELSGVPVNGYLAFGRVGPVLVGYMFFQVSDTSSRLASALYRKAVDKVRHTVSTGGGTPV</sequence>